<reference evidence="13 14" key="1">
    <citation type="submission" date="2015-07" db="EMBL/GenBank/DDBJ databases">
        <title>Draft genome sequence of the Amantichitinum ursilacus IGB-41, a new chitin-degrading bacterium.</title>
        <authorList>
            <person name="Kirstahler P."/>
            <person name="Guenther M."/>
            <person name="Grumaz C."/>
            <person name="Rupp S."/>
            <person name="Zibek S."/>
            <person name="Sohn K."/>
        </authorList>
    </citation>
    <scope>NUCLEOTIDE SEQUENCE [LARGE SCALE GENOMIC DNA]</scope>
    <source>
        <strain evidence="13 14">IGB-41</strain>
    </source>
</reference>
<evidence type="ECO:0000259" key="12">
    <source>
        <dbReference type="PROSITE" id="PS50885"/>
    </source>
</evidence>
<dbReference type="SUPFAM" id="SSF58104">
    <property type="entry name" value="Methyl-accepting chemotaxis protein (MCP) signaling domain"/>
    <property type="match status" value="1"/>
</dbReference>
<dbReference type="CDD" id="cd11386">
    <property type="entry name" value="MCP_signal"/>
    <property type="match status" value="1"/>
</dbReference>
<evidence type="ECO:0000256" key="10">
    <source>
        <dbReference type="SAM" id="Phobius"/>
    </source>
</evidence>
<evidence type="ECO:0000256" key="9">
    <source>
        <dbReference type="PROSITE-ProRule" id="PRU00284"/>
    </source>
</evidence>
<keyword evidence="4 10" id="KW-0812">Transmembrane</keyword>
<dbReference type="Gene3D" id="3.30.450.20">
    <property type="entry name" value="PAS domain"/>
    <property type="match status" value="2"/>
</dbReference>
<evidence type="ECO:0000256" key="7">
    <source>
        <dbReference type="ARBA" id="ARBA00023224"/>
    </source>
</evidence>
<proteinExistence type="inferred from homology"/>
<evidence type="ECO:0000256" key="3">
    <source>
        <dbReference type="ARBA" id="ARBA00022500"/>
    </source>
</evidence>
<dbReference type="SUPFAM" id="SSF103190">
    <property type="entry name" value="Sensory domain-like"/>
    <property type="match status" value="1"/>
</dbReference>
<feature type="domain" description="Methyl-accepting transducer" evidence="11">
    <location>
        <begin position="354"/>
        <end position="590"/>
    </location>
</feature>
<evidence type="ECO:0000259" key="11">
    <source>
        <dbReference type="PROSITE" id="PS50111"/>
    </source>
</evidence>
<dbReference type="FunFam" id="1.10.287.950:FF:000001">
    <property type="entry name" value="Methyl-accepting chemotaxis sensory transducer"/>
    <property type="match status" value="1"/>
</dbReference>
<evidence type="ECO:0000313" key="14">
    <source>
        <dbReference type="Proteomes" id="UP000037939"/>
    </source>
</evidence>
<dbReference type="Gene3D" id="1.10.287.950">
    <property type="entry name" value="Methyl-accepting chemotaxis protein"/>
    <property type="match status" value="1"/>
</dbReference>
<protein>
    <submittedName>
        <fullName evidence="13">Methyl-accepting chemotaxis protein PctC</fullName>
    </submittedName>
</protein>
<dbReference type="GO" id="GO:0005886">
    <property type="term" value="C:plasma membrane"/>
    <property type="evidence" value="ECO:0007669"/>
    <property type="project" value="UniProtKB-SubCell"/>
</dbReference>
<dbReference type="SMART" id="SM00283">
    <property type="entry name" value="MA"/>
    <property type="match status" value="1"/>
</dbReference>
<dbReference type="OrthoDB" id="5580590at2"/>
<dbReference type="AlphaFoldDB" id="A0A0N0GQ72"/>
<organism evidence="13 14">
    <name type="scientific">Amantichitinum ursilacus</name>
    <dbReference type="NCBI Taxonomy" id="857265"/>
    <lineage>
        <taxon>Bacteria</taxon>
        <taxon>Pseudomonadati</taxon>
        <taxon>Pseudomonadota</taxon>
        <taxon>Betaproteobacteria</taxon>
        <taxon>Neisseriales</taxon>
        <taxon>Chitinibacteraceae</taxon>
        <taxon>Amantichitinum</taxon>
    </lineage>
</organism>
<evidence type="ECO:0000256" key="5">
    <source>
        <dbReference type="ARBA" id="ARBA00022989"/>
    </source>
</evidence>
<dbReference type="InterPro" id="IPR003660">
    <property type="entry name" value="HAMP_dom"/>
</dbReference>
<dbReference type="SMART" id="SM00304">
    <property type="entry name" value="HAMP"/>
    <property type="match status" value="2"/>
</dbReference>
<dbReference type="GO" id="GO:0006935">
    <property type="term" value="P:chemotaxis"/>
    <property type="evidence" value="ECO:0007669"/>
    <property type="project" value="UniProtKB-KW"/>
</dbReference>
<evidence type="ECO:0000256" key="6">
    <source>
        <dbReference type="ARBA" id="ARBA00023136"/>
    </source>
</evidence>
<keyword evidence="5 10" id="KW-1133">Transmembrane helix</keyword>
<keyword evidence="7 9" id="KW-0807">Transducer</keyword>
<dbReference type="PROSITE" id="PS50111">
    <property type="entry name" value="CHEMOTAXIS_TRANSDUC_2"/>
    <property type="match status" value="1"/>
</dbReference>
<evidence type="ECO:0000313" key="13">
    <source>
        <dbReference type="EMBL" id="KPC54423.1"/>
    </source>
</evidence>
<keyword evidence="3" id="KW-0145">Chemotaxis</keyword>
<dbReference type="PANTHER" id="PTHR32089">
    <property type="entry name" value="METHYL-ACCEPTING CHEMOTAXIS PROTEIN MCPB"/>
    <property type="match status" value="1"/>
</dbReference>
<dbReference type="Pfam" id="PF02743">
    <property type="entry name" value="dCache_1"/>
    <property type="match status" value="1"/>
</dbReference>
<comment type="caution">
    <text evidence="13">The sequence shown here is derived from an EMBL/GenBank/DDBJ whole genome shotgun (WGS) entry which is preliminary data.</text>
</comment>
<dbReference type="InterPro" id="IPR004089">
    <property type="entry name" value="MCPsignal_dom"/>
</dbReference>
<dbReference type="PROSITE" id="PS50885">
    <property type="entry name" value="HAMP"/>
    <property type="match status" value="1"/>
</dbReference>
<evidence type="ECO:0000256" key="8">
    <source>
        <dbReference type="ARBA" id="ARBA00029447"/>
    </source>
</evidence>
<dbReference type="PANTHER" id="PTHR32089:SF112">
    <property type="entry name" value="LYSOZYME-LIKE PROTEIN-RELATED"/>
    <property type="match status" value="1"/>
</dbReference>
<dbReference type="CDD" id="cd12912">
    <property type="entry name" value="PDC2_MCP_like"/>
    <property type="match status" value="1"/>
</dbReference>
<dbReference type="CDD" id="cd06225">
    <property type="entry name" value="HAMP"/>
    <property type="match status" value="1"/>
</dbReference>
<dbReference type="STRING" id="857265.WG78_02545"/>
<keyword evidence="6 10" id="KW-0472">Membrane</keyword>
<dbReference type="InterPro" id="IPR033479">
    <property type="entry name" value="dCache_1"/>
</dbReference>
<dbReference type="CDD" id="cd12913">
    <property type="entry name" value="PDC1_MCP_like"/>
    <property type="match status" value="1"/>
</dbReference>
<gene>
    <name evidence="13" type="primary">pctC_2</name>
    <name evidence="13" type="ORF">WG78_02545</name>
</gene>
<name>A0A0N0GQ72_9NEIS</name>
<accession>A0A0N0GQ72</accession>
<feature type="transmembrane region" description="Helical" evidence="10">
    <location>
        <begin position="271"/>
        <end position="298"/>
    </location>
</feature>
<comment type="subcellular location">
    <subcellularLocation>
        <location evidence="1">Cell membrane</location>
        <topology evidence="1">Multi-pass membrane protein</topology>
    </subcellularLocation>
</comment>
<evidence type="ECO:0000256" key="4">
    <source>
        <dbReference type="ARBA" id="ARBA00022692"/>
    </source>
</evidence>
<dbReference type="PATRIC" id="fig|857265.3.peg.529"/>
<dbReference type="RefSeq" id="WP_053936225.1">
    <property type="nucleotide sequence ID" value="NZ_LAQT01000002.1"/>
</dbReference>
<dbReference type="EMBL" id="LAQT01000002">
    <property type="protein sequence ID" value="KPC54423.1"/>
    <property type="molecule type" value="Genomic_DNA"/>
</dbReference>
<dbReference type="Proteomes" id="UP000037939">
    <property type="component" value="Unassembled WGS sequence"/>
</dbReference>
<sequence length="626" mass="65963">MSLKTRLLFAVALLVAVVIAVLSSVAYFRMKSEIVAGARNEIQASVRGNSQALTRWFSQHQDSVTAVAAHLGGVAEPIPFLQTGQQAAGFDQLFIGYADKRMIYHKVEKHAPEGYDPTSRTWYKKAAAANAPIVSDPYVFASTKALGVTFAAPVQENGQMVAVVGGDVALEGVIKVVGGIELRGNGYAFLVTQDGKIVVHPAAESTLKPVGDVMPGLTMDALTKAVAQHDLVEIKIGGDDKYVTATAVPGTDWIMGTVTDKSVMLAPLNSMLTMLLVSGIALGIIAVILAAIALTSLLGGLVRLRDALTEISSGHGDLTRTIPVTHRDEIGLTAEAFNQFVSKLRGMFIQVRDNAVELSGGVQDLHNVTERLSSESQRQADVSSATAATIEEITVSISHIADGASQSEATASETGAVSLKSAGEVQQLATDIDSIATSVDHLAVTLAALGERSSQITNIIGVIKEIADQTNLLALNAAIEAARAGEQGRGFAVVADEVRKLAERTGKATVEIGTLIGQTDDQIQTALADMDNTRSSVAGGVQKSHDVANQIGRIHEKMDEVVSSIRDIADATREQSIATTDMAKAAEQVNRLSTETDAVVQHASGTVAALNQRARALHALVEQFRL</sequence>
<evidence type="ECO:0000256" key="2">
    <source>
        <dbReference type="ARBA" id="ARBA00022475"/>
    </source>
</evidence>
<feature type="domain" description="HAMP" evidence="12">
    <location>
        <begin position="295"/>
        <end position="349"/>
    </location>
</feature>
<keyword evidence="2" id="KW-1003">Cell membrane</keyword>
<dbReference type="GO" id="GO:0007165">
    <property type="term" value="P:signal transduction"/>
    <property type="evidence" value="ECO:0007669"/>
    <property type="project" value="UniProtKB-KW"/>
</dbReference>
<comment type="similarity">
    <text evidence="8">Belongs to the methyl-accepting chemotaxis (MCP) protein family.</text>
</comment>
<dbReference type="Pfam" id="PF00672">
    <property type="entry name" value="HAMP"/>
    <property type="match status" value="1"/>
</dbReference>
<keyword evidence="14" id="KW-1185">Reference proteome</keyword>
<evidence type="ECO:0000256" key="1">
    <source>
        <dbReference type="ARBA" id="ARBA00004651"/>
    </source>
</evidence>
<dbReference type="InterPro" id="IPR029151">
    <property type="entry name" value="Sensor-like_sf"/>
</dbReference>
<dbReference type="Pfam" id="PF00015">
    <property type="entry name" value="MCPsignal"/>
    <property type="match status" value="1"/>
</dbReference>